<dbReference type="GO" id="GO:0016787">
    <property type="term" value="F:hydrolase activity"/>
    <property type="evidence" value="ECO:0007669"/>
    <property type="project" value="UniProtKB-KW"/>
</dbReference>
<comment type="caution">
    <text evidence="3">The sequence shown here is derived from an EMBL/GenBank/DDBJ whole genome shotgun (WGS) entry which is preliminary data.</text>
</comment>
<dbReference type="Gene3D" id="3.40.50.1820">
    <property type="entry name" value="alpha/beta hydrolase"/>
    <property type="match status" value="1"/>
</dbReference>
<dbReference type="RefSeq" id="WP_208430603.1">
    <property type="nucleotide sequence ID" value="NZ_MASI01000004.1"/>
</dbReference>
<feature type="signal peptide" evidence="1">
    <location>
        <begin position="1"/>
        <end position="25"/>
    </location>
</feature>
<dbReference type="STRING" id="1177755.A7A08_01880"/>
<accession>A0A1E2RY35</accession>
<keyword evidence="3" id="KW-0378">Hydrolase</keyword>
<dbReference type="InterPro" id="IPR002925">
    <property type="entry name" value="Dienelactn_hydro"/>
</dbReference>
<dbReference type="SUPFAM" id="SSF53474">
    <property type="entry name" value="alpha/beta-Hydrolases"/>
    <property type="match status" value="1"/>
</dbReference>
<dbReference type="AlphaFoldDB" id="A0A1E2RY35"/>
<reference evidence="3 4" key="1">
    <citation type="submission" date="2016-07" db="EMBL/GenBank/DDBJ databases">
        <title>Draft genome sequence of Methyloligella halotolerans C2T (VKM B-2706T=CCUG 61687T=DSM 25045T), a halotolerant polyhydroxybutyrate accumulating methylotroph.</title>
        <authorList>
            <person name="Vasilenko O.V."/>
            <person name="Doronina N.V."/>
            <person name="Poroshina M.N."/>
            <person name="Tarlachkov S.V."/>
            <person name="Trotsenko Y.A."/>
        </authorList>
    </citation>
    <scope>NUCLEOTIDE SEQUENCE [LARGE SCALE GENOMIC DNA]</scope>
    <source>
        <strain evidence="3 4">VKM B-2706</strain>
    </source>
</reference>
<evidence type="ECO:0000256" key="1">
    <source>
        <dbReference type="SAM" id="SignalP"/>
    </source>
</evidence>
<feature type="chain" id="PRO_5009116627" evidence="1">
    <location>
        <begin position="26"/>
        <end position="134"/>
    </location>
</feature>
<evidence type="ECO:0000259" key="2">
    <source>
        <dbReference type="Pfam" id="PF01738"/>
    </source>
</evidence>
<feature type="domain" description="Dienelactone hydrolase" evidence="2">
    <location>
        <begin position="50"/>
        <end position="110"/>
    </location>
</feature>
<dbReference type="Proteomes" id="UP000095087">
    <property type="component" value="Unassembled WGS sequence"/>
</dbReference>
<dbReference type="EMBL" id="MASI01000004">
    <property type="protein sequence ID" value="ODA67134.1"/>
    <property type="molecule type" value="Genomic_DNA"/>
</dbReference>
<gene>
    <name evidence="3" type="ORF">A7A08_01880</name>
</gene>
<evidence type="ECO:0000313" key="3">
    <source>
        <dbReference type="EMBL" id="ODA67134.1"/>
    </source>
</evidence>
<name>A0A1E2RY35_9HYPH</name>
<protein>
    <submittedName>
        <fullName evidence="3">Dienelactone hydrolase family protein</fullName>
    </submittedName>
</protein>
<dbReference type="Pfam" id="PF01738">
    <property type="entry name" value="DLH"/>
    <property type="match status" value="1"/>
</dbReference>
<keyword evidence="4" id="KW-1185">Reference proteome</keyword>
<evidence type="ECO:0000313" key="4">
    <source>
        <dbReference type="Proteomes" id="UP000095087"/>
    </source>
</evidence>
<organism evidence="3 4">
    <name type="scientific">Methyloligella halotolerans</name>
    <dbReference type="NCBI Taxonomy" id="1177755"/>
    <lineage>
        <taxon>Bacteria</taxon>
        <taxon>Pseudomonadati</taxon>
        <taxon>Pseudomonadota</taxon>
        <taxon>Alphaproteobacteria</taxon>
        <taxon>Hyphomicrobiales</taxon>
        <taxon>Hyphomicrobiaceae</taxon>
        <taxon>Methyloligella</taxon>
    </lineage>
</organism>
<sequence>MQSRILAAVAALFSAAMLFPAASFAGEDVTYQVDGEAFEGYRAPAEGGVSKGLVLVVQDWDGLTDYEKKRADMLSALGYDAFALDLYGKGNRPKETGARKAEMEGLYEDRQRMRKLLLGGLAEAGRDPIRSGWS</sequence>
<keyword evidence="1" id="KW-0732">Signal</keyword>
<dbReference type="InterPro" id="IPR029058">
    <property type="entry name" value="AB_hydrolase_fold"/>
</dbReference>
<proteinExistence type="predicted"/>